<dbReference type="Proteomes" id="UP000677803">
    <property type="component" value="Unassembled WGS sequence"/>
</dbReference>
<dbReference type="Gene3D" id="1.10.472.10">
    <property type="entry name" value="Cyclin-like"/>
    <property type="match status" value="1"/>
</dbReference>
<accession>A0A8S4BDH4</accession>
<sequence length="308" mass="34878">MTEKLFSTRQTANVNFRQASSDLLSDFLINVNKRNRDYLNNLPICSGSFKDKRMVEYIFLITQDLKLDPLVGYHAIELLQRFMVKYLSDLLIAPSPRGAAAAEPGSCESVIFDQLKDKFPLILFTCVQIANKLSLHYHMISSSAAVRFLHSAGLTVSKQTVMESELMICKTLSFRLNVLNPLTCVETLLEVLGHNEPSIHVERIYSLCQPVLQLITLERTAIYGQLLRLTTQCASPSREQREMFVKVTEDFMLLGVGVIAVATFICYVGKWDQVVEELSRMTGITRRSINDFAHVTLEHIFSNTSPDF</sequence>
<dbReference type="AlphaFoldDB" id="A0A8S4BDH4"/>
<evidence type="ECO:0000313" key="1">
    <source>
        <dbReference type="EMBL" id="CAG5958648.1"/>
    </source>
</evidence>
<proteinExistence type="predicted"/>
<dbReference type="GO" id="GO:0035861">
    <property type="term" value="C:site of double-strand break"/>
    <property type="evidence" value="ECO:0007669"/>
    <property type="project" value="TreeGrafter"/>
</dbReference>
<name>A0A8S4BDH4_9TELE</name>
<keyword evidence="2" id="KW-1185">Reference proteome</keyword>
<reference evidence="1" key="1">
    <citation type="submission" date="2021-05" db="EMBL/GenBank/DDBJ databases">
        <authorList>
            <person name="Tigano A."/>
        </authorList>
    </citation>
    <scope>NUCLEOTIDE SEQUENCE</scope>
</reference>
<dbReference type="SUPFAM" id="SSF47954">
    <property type="entry name" value="Cyclin-like"/>
    <property type="match status" value="1"/>
</dbReference>
<dbReference type="PANTHER" id="PTHR21615">
    <property type="entry name" value="CYCLIN N-TERMINAL DOMAIN-CONTAINING PROTEIN 1"/>
    <property type="match status" value="1"/>
</dbReference>
<comment type="caution">
    <text evidence="1">The sequence shown here is derived from an EMBL/GenBank/DDBJ whole genome shotgun (WGS) entry which is preliminary data.</text>
</comment>
<evidence type="ECO:0000313" key="2">
    <source>
        <dbReference type="Proteomes" id="UP000677803"/>
    </source>
</evidence>
<dbReference type="EMBL" id="CAJRST010022224">
    <property type="protein sequence ID" value="CAG5958648.1"/>
    <property type="molecule type" value="Genomic_DNA"/>
</dbReference>
<dbReference type="GO" id="GO:0007131">
    <property type="term" value="P:reciprocal meiotic recombination"/>
    <property type="evidence" value="ECO:0007669"/>
    <property type="project" value="TreeGrafter"/>
</dbReference>
<dbReference type="InterPro" id="IPR036915">
    <property type="entry name" value="Cyclin-like_sf"/>
</dbReference>
<protein>
    <submittedName>
        <fullName evidence="1">(Atlantic silverside) hypothetical protein</fullName>
    </submittedName>
</protein>
<organism evidence="1 2">
    <name type="scientific">Menidia menidia</name>
    <name type="common">Atlantic silverside</name>
    <dbReference type="NCBI Taxonomy" id="238744"/>
    <lineage>
        <taxon>Eukaryota</taxon>
        <taxon>Metazoa</taxon>
        <taxon>Chordata</taxon>
        <taxon>Craniata</taxon>
        <taxon>Vertebrata</taxon>
        <taxon>Euteleostomi</taxon>
        <taxon>Actinopterygii</taxon>
        <taxon>Neopterygii</taxon>
        <taxon>Teleostei</taxon>
        <taxon>Neoteleostei</taxon>
        <taxon>Acanthomorphata</taxon>
        <taxon>Ovalentaria</taxon>
        <taxon>Atherinomorphae</taxon>
        <taxon>Atheriniformes</taxon>
        <taxon>Atherinopsidae</taxon>
        <taxon>Menidiinae</taxon>
        <taxon>Menidia</taxon>
    </lineage>
</organism>
<dbReference type="PANTHER" id="PTHR21615:SF2">
    <property type="entry name" value="CYCLIN N-TERMINAL DOMAIN-CONTAINING PROTEIN 1"/>
    <property type="match status" value="1"/>
</dbReference>
<dbReference type="OrthoDB" id="9983043at2759"/>
<gene>
    <name evidence="1" type="ORF">MMEN_LOCUS15457</name>
</gene>